<organism evidence="2 3">
    <name type="scientific">Venturia nashicola</name>
    <dbReference type="NCBI Taxonomy" id="86259"/>
    <lineage>
        <taxon>Eukaryota</taxon>
        <taxon>Fungi</taxon>
        <taxon>Dikarya</taxon>
        <taxon>Ascomycota</taxon>
        <taxon>Pezizomycotina</taxon>
        <taxon>Dothideomycetes</taxon>
        <taxon>Pleosporomycetidae</taxon>
        <taxon>Venturiales</taxon>
        <taxon>Venturiaceae</taxon>
        <taxon>Venturia</taxon>
    </lineage>
</organism>
<dbReference type="EMBL" id="SNSC02000021">
    <property type="protein sequence ID" value="TID15212.1"/>
    <property type="molecule type" value="Genomic_DNA"/>
</dbReference>
<sequence length="236" mass="23309">MPPVPIGAVPVGPEIEEVLLSMGKGGEGVGSLKVTPGPVPVPDDVIAVGPSVGPEVAVLLPIGNGGEGEVTAVDDPPVGTMTVNVESVKEEERDSVPMGAVPVGPTVGPEVAVLLSIGKGAEGDETTKDDPVTTGAVTIGAFPVGPSIGPEVMVLLFIGNGGESDDNREDDPVPSGAVTLGAVNVGGGPGSVIFGRELDDEELDNSVDMLVDDPASPEDDASGTDAVSVGVQPTVV</sequence>
<evidence type="ECO:0000313" key="2">
    <source>
        <dbReference type="EMBL" id="TID15212.1"/>
    </source>
</evidence>
<evidence type="ECO:0000313" key="3">
    <source>
        <dbReference type="Proteomes" id="UP000298493"/>
    </source>
</evidence>
<name>A0A4Z1NVA4_9PEZI</name>
<feature type="region of interest" description="Disordered" evidence="1">
    <location>
        <begin position="205"/>
        <end position="236"/>
    </location>
</feature>
<dbReference type="AlphaFoldDB" id="A0A4Z1NVA4"/>
<comment type="caution">
    <text evidence="2">The sequence shown here is derived from an EMBL/GenBank/DDBJ whole genome shotgun (WGS) entry which is preliminary data.</text>
</comment>
<reference evidence="2 3" key="1">
    <citation type="submission" date="2019-04" db="EMBL/GenBank/DDBJ databases">
        <title>High contiguity whole genome sequence and gene annotation resource for two Venturia nashicola isolates.</title>
        <authorList>
            <person name="Prokchorchik M."/>
            <person name="Won K."/>
            <person name="Lee Y."/>
            <person name="Choi E.D."/>
            <person name="Segonzac C."/>
            <person name="Sohn K.H."/>
        </authorList>
    </citation>
    <scope>NUCLEOTIDE SEQUENCE [LARGE SCALE GENOMIC DNA]</scope>
    <source>
        <strain evidence="2 3">PRI2</strain>
    </source>
</reference>
<keyword evidence="3" id="KW-1185">Reference proteome</keyword>
<dbReference type="Proteomes" id="UP000298493">
    <property type="component" value="Unassembled WGS sequence"/>
</dbReference>
<proteinExistence type="predicted"/>
<evidence type="ECO:0000256" key="1">
    <source>
        <dbReference type="SAM" id="MobiDB-lite"/>
    </source>
</evidence>
<accession>A0A4Z1NVA4</accession>
<gene>
    <name evidence="2" type="ORF">E6O75_ATG08465</name>
</gene>
<protein>
    <submittedName>
        <fullName evidence="2">Uncharacterized protein</fullName>
    </submittedName>
</protein>